<feature type="active site" description="Proton donor/acceptor" evidence="6">
    <location>
        <position position="90"/>
    </location>
</feature>
<feature type="binding site" evidence="7">
    <location>
        <position position="63"/>
    </location>
    <ligand>
        <name>substrate</name>
    </ligand>
</feature>
<comment type="caution">
    <text evidence="10">The sequence shown here is derived from an EMBL/GenBank/DDBJ whole genome shotgun (WGS) entry which is preliminary data.</text>
</comment>
<dbReference type="InterPro" id="IPR005952">
    <property type="entry name" value="Phosphogly_mut1"/>
</dbReference>
<dbReference type="PROSITE" id="PS00175">
    <property type="entry name" value="PG_MUTASE"/>
    <property type="match status" value="1"/>
</dbReference>
<dbReference type="CDD" id="cd07067">
    <property type="entry name" value="HP_PGM_like"/>
    <property type="match status" value="1"/>
</dbReference>
<evidence type="ECO:0000256" key="8">
    <source>
        <dbReference type="PIRSR" id="PIRSR613078-3"/>
    </source>
</evidence>
<dbReference type="GO" id="GO:0004082">
    <property type="term" value="F:bisphosphoglycerate mutase activity"/>
    <property type="evidence" value="ECO:0007669"/>
    <property type="project" value="UniProtKB-EC"/>
</dbReference>
<keyword evidence="4 9" id="KW-0324">Glycolysis</keyword>
<feature type="binding site" evidence="7">
    <location>
        <begin position="90"/>
        <end position="93"/>
    </location>
    <ligand>
        <name>substrate</name>
    </ligand>
</feature>
<dbReference type="SUPFAM" id="SSF53254">
    <property type="entry name" value="Phosphoglycerate mutase-like"/>
    <property type="match status" value="1"/>
</dbReference>
<dbReference type="Gene3D" id="3.40.50.1240">
    <property type="entry name" value="Phosphoglycerate mutase-like"/>
    <property type="match status" value="1"/>
</dbReference>
<accession>A0A9D4ESX3</accession>
<comment type="catalytic activity">
    <reaction evidence="1 9">
        <text>(2R)-2-phosphoglycerate = (2R)-3-phosphoglycerate</text>
        <dbReference type="Rhea" id="RHEA:15901"/>
        <dbReference type="ChEBI" id="CHEBI:58272"/>
        <dbReference type="ChEBI" id="CHEBI:58289"/>
        <dbReference type="EC" id="5.4.2.11"/>
    </reaction>
</comment>
<evidence type="ECO:0000313" key="11">
    <source>
        <dbReference type="Proteomes" id="UP000828390"/>
    </source>
</evidence>
<feature type="binding site" evidence="7">
    <location>
        <begin position="11"/>
        <end position="18"/>
    </location>
    <ligand>
        <name>substrate</name>
    </ligand>
</feature>
<dbReference type="InterPro" id="IPR013078">
    <property type="entry name" value="His_Pase_superF_clade-1"/>
</dbReference>
<evidence type="ECO:0000256" key="9">
    <source>
        <dbReference type="RuleBase" id="RU004511"/>
    </source>
</evidence>
<evidence type="ECO:0000256" key="7">
    <source>
        <dbReference type="PIRSR" id="PIRSR613078-2"/>
    </source>
</evidence>
<feature type="binding site" evidence="7">
    <location>
        <begin position="186"/>
        <end position="187"/>
    </location>
    <ligand>
        <name>substrate</name>
    </ligand>
</feature>
<evidence type="ECO:0000313" key="10">
    <source>
        <dbReference type="EMBL" id="KAH3785920.1"/>
    </source>
</evidence>
<dbReference type="InterPro" id="IPR029033">
    <property type="entry name" value="His_PPase_superfam"/>
</dbReference>
<dbReference type="NCBIfam" id="TIGR01258">
    <property type="entry name" value="pgm_1"/>
    <property type="match status" value="1"/>
</dbReference>
<dbReference type="PANTHER" id="PTHR11931">
    <property type="entry name" value="PHOSPHOGLYCERATE MUTASE"/>
    <property type="match status" value="1"/>
</dbReference>
<dbReference type="InterPro" id="IPR001345">
    <property type="entry name" value="PG/BPGM_mutase_AS"/>
</dbReference>
<evidence type="ECO:0000256" key="2">
    <source>
        <dbReference type="ARBA" id="ARBA00000505"/>
    </source>
</evidence>
<dbReference type="EC" id="5.4.2.11" evidence="9"/>
<evidence type="ECO:0000256" key="5">
    <source>
        <dbReference type="ARBA" id="ARBA00023235"/>
    </source>
</evidence>
<dbReference type="OrthoDB" id="354304at2759"/>
<dbReference type="AlphaFoldDB" id="A0A9D4ESX3"/>
<dbReference type="EC" id="5.4.2.4" evidence="9"/>
<dbReference type="GO" id="GO:0004619">
    <property type="term" value="F:phosphoglycerate mutase activity"/>
    <property type="evidence" value="ECO:0007669"/>
    <property type="project" value="UniProtKB-EC"/>
</dbReference>
<keyword evidence="11" id="KW-1185">Reference proteome</keyword>
<reference evidence="10" key="2">
    <citation type="submission" date="2020-11" db="EMBL/GenBank/DDBJ databases">
        <authorList>
            <person name="McCartney M.A."/>
            <person name="Auch B."/>
            <person name="Kono T."/>
            <person name="Mallez S."/>
            <person name="Becker A."/>
            <person name="Gohl D.M."/>
            <person name="Silverstein K.A.T."/>
            <person name="Koren S."/>
            <person name="Bechman K.B."/>
            <person name="Herman A."/>
            <person name="Abrahante J.E."/>
            <person name="Garbe J."/>
        </authorList>
    </citation>
    <scope>NUCLEOTIDE SEQUENCE</scope>
    <source>
        <strain evidence="10">Duluth1</strain>
        <tissue evidence="10">Whole animal</tissue>
    </source>
</reference>
<dbReference type="NCBIfam" id="NF010713">
    <property type="entry name" value="PRK14115.1"/>
    <property type="match status" value="1"/>
</dbReference>
<dbReference type="Proteomes" id="UP000828390">
    <property type="component" value="Unassembled WGS sequence"/>
</dbReference>
<feature type="site" description="Transition state stabilizer" evidence="8">
    <location>
        <position position="185"/>
    </location>
</feature>
<dbReference type="SMART" id="SM00855">
    <property type="entry name" value="PGAM"/>
    <property type="match status" value="1"/>
</dbReference>
<dbReference type="PIRSF" id="PIRSF000709">
    <property type="entry name" value="6PFK_2-Ptase"/>
    <property type="match status" value="1"/>
</dbReference>
<evidence type="ECO:0000256" key="4">
    <source>
        <dbReference type="ARBA" id="ARBA00023152"/>
    </source>
</evidence>
<dbReference type="HAMAP" id="MF_01039">
    <property type="entry name" value="PGAM_GpmA"/>
    <property type="match status" value="1"/>
</dbReference>
<reference evidence="10" key="1">
    <citation type="journal article" date="2019" name="bioRxiv">
        <title>The Genome of the Zebra Mussel, Dreissena polymorpha: A Resource for Invasive Species Research.</title>
        <authorList>
            <person name="McCartney M.A."/>
            <person name="Auch B."/>
            <person name="Kono T."/>
            <person name="Mallez S."/>
            <person name="Zhang Y."/>
            <person name="Obille A."/>
            <person name="Becker A."/>
            <person name="Abrahante J.E."/>
            <person name="Garbe J."/>
            <person name="Badalamenti J.P."/>
            <person name="Herman A."/>
            <person name="Mangelson H."/>
            <person name="Liachko I."/>
            <person name="Sullivan S."/>
            <person name="Sone E.D."/>
            <person name="Koren S."/>
            <person name="Silverstein K.A.T."/>
            <person name="Beckman K.B."/>
            <person name="Gohl D.M."/>
        </authorList>
    </citation>
    <scope>NUCLEOTIDE SEQUENCE</scope>
    <source>
        <strain evidence="10">Duluth1</strain>
        <tissue evidence="10">Whole animal</tissue>
    </source>
</reference>
<protein>
    <recommendedName>
        <fullName evidence="9">Phosphoglycerate mutase</fullName>
        <ecNumber evidence="9">5.4.2.11</ecNumber>
        <ecNumber evidence="9">5.4.2.4</ecNumber>
    </recommendedName>
</protein>
<dbReference type="Pfam" id="PF00300">
    <property type="entry name" value="His_Phos_1"/>
    <property type="match status" value="2"/>
</dbReference>
<evidence type="ECO:0000256" key="6">
    <source>
        <dbReference type="PIRSR" id="PIRSR613078-1"/>
    </source>
</evidence>
<sequence length="251" mass="28696">MATKYKIALIRHGESEYNKDNRFCGWFDADLSATGLEEAKNAGKMLKEQNYTFDIAFTSVLKRAIKTLFIVQEEMDLHWIPVIRHWRLNERHYGGLQGLNKSETAAKHGEDQVKIWRRSYDIPPPALELSDPRSATNEAKYAQYDKAVVPQCECLKDTVERVLPYWHDVIVPTIKSGKRVVISAHGNSLRALIKYLDNVSDEEIPELNVPTAIPLVYELDENMRPVKHYYLADEAQVKAAIEKVANQGKAK</sequence>
<organism evidence="10 11">
    <name type="scientific">Dreissena polymorpha</name>
    <name type="common">Zebra mussel</name>
    <name type="synonym">Mytilus polymorpha</name>
    <dbReference type="NCBI Taxonomy" id="45954"/>
    <lineage>
        <taxon>Eukaryota</taxon>
        <taxon>Metazoa</taxon>
        <taxon>Spiralia</taxon>
        <taxon>Lophotrochozoa</taxon>
        <taxon>Mollusca</taxon>
        <taxon>Bivalvia</taxon>
        <taxon>Autobranchia</taxon>
        <taxon>Heteroconchia</taxon>
        <taxon>Euheterodonta</taxon>
        <taxon>Imparidentia</taxon>
        <taxon>Neoheterodontei</taxon>
        <taxon>Myida</taxon>
        <taxon>Dreissenoidea</taxon>
        <taxon>Dreissenidae</taxon>
        <taxon>Dreissena</taxon>
    </lineage>
</organism>
<name>A0A9D4ESX3_DREPO</name>
<comment type="catalytic activity">
    <reaction evidence="2 9">
        <text>(2R)-3-phospho-glyceroyl phosphate = (2R)-2,3-bisphosphoglycerate + H(+)</text>
        <dbReference type="Rhea" id="RHEA:17765"/>
        <dbReference type="ChEBI" id="CHEBI:15378"/>
        <dbReference type="ChEBI" id="CHEBI:57604"/>
        <dbReference type="ChEBI" id="CHEBI:58248"/>
        <dbReference type="EC" id="5.4.2.4"/>
    </reaction>
</comment>
<dbReference type="FunFam" id="3.40.50.1240:FF:000003">
    <property type="entry name" value="2,3-bisphosphoglycerate-dependent phosphoglycerate mutase"/>
    <property type="match status" value="1"/>
</dbReference>
<dbReference type="EMBL" id="JAIWYP010000008">
    <property type="protein sequence ID" value="KAH3785920.1"/>
    <property type="molecule type" value="Genomic_DNA"/>
</dbReference>
<feature type="active site" description="Tele-phosphohistidine intermediate" evidence="6">
    <location>
        <position position="12"/>
    </location>
</feature>
<keyword evidence="5 9" id="KW-0413">Isomerase</keyword>
<evidence type="ECO:0000256" key="1">
    <source>
        <dbReference type="ARBA" id="ARBA00000380"/>
    </source>
</evidence>
<proteinExistence type="inferred from homology"/>
<feature type="binding site" evidence="7">
    <location>
        <position position="101"/>
    </location>
    <ligand>
        <name>substrate</name>
    </ligand>
</feature>
<evidence type="ECO:0000256" key="3">
    <source>
        <dbReference type="ARBA" id="ARBA00006717"/>
    </source>
</evidence>
<comment type="similarity">
    <text evidence="3 9">Belongs to the phosphoglycerate mutase family. BPG-dependent PGAM subfamily.</text>
</comment>
<feature type="binding site" evidence="7">
    <location>
        <begin position="117"/>
        <end position="118"/>
    </location>
    <ligand>
        <name>substrate</name>
    </ligand>
</feature>
<dbReference type="GO" id="GO:0006096">
    <property type="term" value="P:glycolytic process"/>
    <property type="evidence" value="ECO:0007669"/>
    <property type="project" value="UniProtKB-KW"/>
</dbReference>
<gene>
    <name evidence="10" type="ORF">DPMN_164016</name>
</gene>